<evidence type="ECO:0000256" key="8">
    <source>
        <dbReference type="ARBA" id="ARBA00022679"/>
    </source>
</evidence>
<dbReference type="Proteomes" id="UP000006062">
    <property type="component" value="Chromosome"/>
</dbReference>
<dbReference type="Gene3D" id="2.40.240.20">
    <property type="entry name" value="Hypothetical PUA domain-like, domain 1"/>
    <property type="match status" value="1"/>
</dbReference>
<evidence type="ECO:0000256" key="4">
    <source>
        <dbReference type="ARBA" id="ARBA00013673"/>
    </source>
</evidence>
<dbReference type="GO" id="GO:0005737">
    <property type="term" value="C:cytoplasm"/>
    <property type="evidence" value="ECO:0007669"/>
    <property type="project" value="UniProtKB-SubCell"/>
</dbReference>
<dbReference type="Gene3D" id="3.40.1280.10">
    <property type="match status" value="1"/>
</dbReference>
<dbReference type="NCBIfam" id="NF008692">
    <property type="entry name" value="PRK11713.1-5"/>
    <property type="match status" value="1"/>
</dbReference>
<dbReference type="GO" id="GO:0070475">
    <property type="term" value="P:rRNA base methylation"/>
    <property type="evidence" value="ECO:0007669"/>
    <property type="project" value="TreeGrafter"/>
</dbReference>
<evidence type="ECO:0000256" key="7">
    <source>
        <dbReference type="ARBA" id="ARBA00022603"/>
    </source>
</evidence>
<dbReference type="SUPFAM" id="SSF75217">
    <property type="entry name" value="alpha/beta knot"/>
    <property type="match status" value="1"/>
</dbReference>
<evidence type="ECO:0000256" key="10">
    <source>
        <dbReference type="ARBA" id="ARBA00025699"/>
    </source>
</evidence>
<dbReference type="EMBL" id="CP003154">
    <property type="protein sequence ID" value="AFL75175.1"/>
    <property type="molecule type" value="Genomic_DNA"/>
</dbReference>
<keyword evidence="6 12" id="KW-0698">rRNA processing</keyword>
<reference evidence="15 16" key="1">
    <citation type="submission" date="2012-06" db="EMBL/GenBank/DDBJ databases">
        <title>Complete sequence of Thiocystis violascens DSM 198.</title>
        <authorList>
            <consortium name="US DOE Joint Genome Institute"/>
            <person name="Lucas S."/>
            <person name="Han J."/>
            <person name="Lapidus A."/>
            <person name="Cheng J.-F."/>
            <person name="Goodwin L."/>
            <person name="Pitluck S."/>
            <person name="Peters L."/>
            <person name="Ovchinnikova G."/>
            <person name="Teshima H."/>
            <person name="Detter J.C."/>
            <person name="Han C."/>
            <person name="Tapia R."/>
            <person name="Land M."/>
            <person name="Hauser L."/>
            <person name="Kyrpides N."/>
            <person name="Ivanova N."/>
            <person name="Pagani I."/>
            <person name="Vogl K."/>
            <person name="Liu Z."/>
            <person name="Frigaard N.-U."/>
            <person name="Bryant D."/>
            <person name="Woyke T."/>
        </authorList>
    </citation>
    <scope>NUCLEOTIDE SEQUENCE [LARGE SCALE GENOMIC DNA]</scope>
    <source>
        <strain evidence="16">ATCC 17096 / DSM 198 / 6111</strain>
    </source>
</reference>
<dbReference type="SUPFAM" id="SSF88697">
    <property type="entry name" value="PUA domain-like"/>
    <property type="match status" value="1"/>
</dbReference>
<dbReference type="GO" id="GO:0070042">
    <property type="term" value="F:rRNA (uridine-N3-)-methyltransferase activity"/>
    <property type="evidence" value="ECO:0007669"/>
    <property type="project" value="TreeGrafter"/>
</dbReference>
<keyword evidence="8 12" id="KW-0808">Transferase</keyword>
<dbReference type="OrthoDB" id="9815641at2"/>
<sequence>MRLSRIFVESPLRIGSSLTLAAGPTRHLTQVLRLVADAPLILFNGDGRDYPARLIESNRTAATVLVEGASEPETAPRLRIYLALGVSKGERMDYAIQKAVELGVDRLTPLFTERSQVRLDGARLERRLEHWRGIVIGACEQSGRRRLPTLEPAATLEPWLATAPAGGLLLDPLAPLALTEFPAPEIDVTLLVGPEGGLSSREREQARRQGFQGVRLGPRILRTETAPLAAIAVIQALWGDFGGV</sequence>
<dbReference type="PIRSF" id="PIRSF015601">
    <property type="entry name" value="MTase_slr0722"/>
    <property type="match status" value="1"/>
</dbReference>
<dbReference type="KEGG" id="tvi:Thivi_3302"/>
<dbReference type="InterPro" id="IPR006700">
    <property type="entry name" value="RsmE"/>
</dbReference>
<dbReference type="RefSeq" id="WP_014779582.1">
    <property type="nucleotide sequence ID" value="NC_018012.1"/>
</dbReference>
<dbReference type="HOGENOM" id="CLU_067442_5_1_6"/>
<dbReference type="Pfam" id="PF20260">
    <property type="entry name" value="PUA_4"/>
    <property type="match status" value="1"/>
</dbReference>
<dbReference type="eggNOG" id="COG1385">
    <property type="taxonomic scope" value="Bacteria"/>
</dbReference>
<comment type="subcellular location">
    <subcellularLocation>
        <location evidence="1 12">Cytoplasm</location>
    </subcellularLocation>
</comment>
<dbReference type="CDD" id="cd18084">
    <property type="entry name" value="RsmE-like"/>
    <property type="match status" value="1"/>
</dbReference>
<evidence type="ECO:0000256" key="1">
    <source>
        <dbReference type="ARBA" id="ARBA00004496"/>
    </source>
</evidence>
<accession>I3YDV7</accession>
<gene>
    <name evidence="15" type="ordered locus">Thivi_3302</name>
</gene>
<keyword evidence="16" id="KW-1185">Reference proteome</keyword>
<feature type="domain" description="Ribosomal RNA small subunit methyltransferase E methyltransferase" evidence="13">
    <location>
        <begin position="77"/>
        <end position="235"/>
    </location>
</feature>
<evidence type="ECO:0000256" key="12">
    <source>
        <dbReference type="PIRNR" id="PIRNR015601"/>
    </source>
</evidence>
<evidence type="ECO:0000256" key="3">
    <source>
        <dbReference type="ARBA" id="ARBA00012328"/>
    </source>
</evidence>
<evidence type="ECO:0000256" key="2">
    <source>
        <dbReference type="ARBA" id="ARBA00005528"/>
    </source>
</evidence>
<dbReference type="InterPro" id="IPR029028">
    <property type="entry name" value="Alpha/beta_knot_MTases"/>
</dbReference>
<keyword evidence="5 12" id="KW-0963">Cytoplasm</keyword>
<comment type="catalytic activity">
    <reaction evidence="11 12">
        <text>uridine(1498) in 16S rRNA + S-adenosyl-L-methionine = N(3)-methyluridine(1498) in 16S rRNA + S-adenosyl-L-homocysteine + H(+)</text>
        <dbReference type="Rhea" id="RHEA:42920"/>
        <dbReference type="Rhea" id="RHEA-COMP:10283"/>
        <dbReference type="Rhea" id="RHEA-COMP:10284"/>
        <dbReference type="ChEBI" id="CHEBI:15378"/>
        <dbReference type="ChEBI" id="CHEBI:57856"/>
        <dbReference type="ChEBI" id="CHEBI:59789"/>
        <dbReference type="ChEBI" id="CHEBI:65315"/>
        <dbReference type="ChEBI" id="CHEBI:74502"/>
        <dbReference type="EC" id="2.1.1.193"/>
    </reaction>
</comment>
<dbReference type="NCBIfam" id="TIGR00046">
    <property type="entry name" value="RsmE family RNA methyltransferase"/>
    <property type="match status" value="1"/>
</dbReference>
<feature type="domain" description="Ribosomal RNA small subunit methyltransferase E PUA-like" evidence="14">
    <location>
        <begin position="26"/>
        <end position="66"/>
    </location>
</feature>
<keyword evidence="9 12" id="KW-0949">S-adenosyl-L-methionine</keyword>
<dbReference type="InterPro" id="IPR029026">
    <property type="entry name" value="tRNA_m1G_MTases_N"/>
</dbReference>
<dbReference type="AlphaFoldDB" id="I3YDV7"/>
<dbReference type="Pfam" id="PF04452">
    <property type="entry name" value="Methyltrans_RNA"/>
    <property type="match status" value="1"/>
</dbReference>
<protein>
    <recommendedName>
        <fullName evidence="4 12">Ribosomal RNA small subunit methyltransferase E</fullName>
        <ecNumber evidence="3 12">2.1.1.193</ecNumber>
    </recommendedName>
</protein>
<organism evidence="15 16">
    <name type="scientific">Thiocystis violascens (strain ATCC 17096 / DSM 198 / 6111)</name>
    <name type="common">Chromatium violascens</name>
    <dbReference type="NCBI Taxonomy" id="765911"/>
    <lineage>
        <taxon>Bacteria</taxon>
        <taxon>Pseudomonadati</taxon>
        <taxon>Pseudomonadota</taxon>
        <taxon>Gammaproteobacteria</taxon>
        <taxon>Chromatiales</taxon>
        <taxon>Chromatiaceae</taxon>
        <taxon>Thiocystis</taxon>
    </lineage>
</organism>
<evidence type="ECO:0000256" key="6">
    <source>
        <dbReference type="ARBA" id="ARBA00022552"/>
    </source>
</evidence>
<evidence type="ECO:0000256" key="11">
    <source>
        <dbReference type="ARBA" id="ARBA00047944"/>
    </source>
</evidence>
<dbReference type="InterPro" id="IPR046886">
    <property type="entry name" value="RsmE_MTase_dom"/>
</dbReference>
<name>I3YDV7_THIV6</name>
<dbReference type="InterPro" id="IPR015947">
    <property type="entry name" value="PUA-like_sf"/>
</dbReference>
<evidence type="ECO:0000256" key="5">
    <source>
        <dbReference type="ARBA" id="ARBA00022490"/>
    </source>
</evidence>
<dbReference type="PANTHER" id="PTHR30027:SF3">
    <property type="entry name" value="16S RRNA (URACIL(1498)-N(3))-METHYLTRANSFERASE"/>
    <property type="match status" value="1"/>
</dbReference>
<keyword evidence="7 12" id="KW-0489">Methyltransferase</keyword>
<comment type="function">
    <text evidence="10 12">Specifically methylates the N3 position of the uracil ring of uridine 1498 (m3U1498) in 16S rRNA. Acts on the fully assembled 30S ribosomal subunit.</text>
</comment>
<dbReference type="EC" id="2.1.1.193" evidence="3 12"/>
<comment type="similarity">
    <text evidence="2 12">Belongs to the RNA methyltransferase RsmE family.</text>
</comment>
<dbReference type="STRING" id="765911.Thivi_3302"/>
<evidence type="ECO:0000259" key="13">
    <source>
        <dbReference type="Pfam" id="PF04452"/>
    </source>
</evidence>
<dbReference type="InterPro" id="IPR046887">
    <property type="entry name" value="RsmE_PUA-like"/>
</dbReference>
<dbReference type="PANTHER" id="PTHR30027">
    <property type="entry name" value="RIBOSOMAL RNA SMALL SUBUNIT METHYLTRANSFERASE E"/>
    <property type="match status" value="1"/>
</dbReference>
<evidence type="ECO:0000313" key="15">
    <source>
        <dbReference type="EMBL" id="AFL75175.1"/>
    </source>
</evidence>
<evidence type="ECO:0000259" key="14">
    <source>
        <dbReference type="Pfam" id="PF20260"/>
    </source>
</evidence>
<proteinExistence type="inferred from homology"/>
<evidence type="ECO:0000313" key="16">
    <source>
        <dbReference type="Proteomes" id="UP000006062"/>
    </source>
</evidence>
<evidence type="ECO:0000256" key="9">
    <source>
        <dbReference type="ARBA" id="ARBA00022691"/>
    </source>
</evidence>